<accession>G4MMJ0</accession>
<dbReference type="SMR" id="G4MMJ0"/>
<dbReference type="EMBL" id="CM001231">
    <property type="protein sequence ID" value="EHA56968.1"/>
    <property type="molecule type" value="Genomic_DNA"/>
</dbReference>
<dbReference type="Proteomes" id="UP000009058">
    <property type="component" value="Chromosome 1"/>
</dbReference>
<dbReference type="HOGENOM" id="CLU_1678257_0_0_1"/>
<protein>
    <submittedName>
        <fullName evidence="1">Uncharacterized protein</fullName>
    </submittedName>
</protein>
<evidence type="ECO:0000313" key="1">
    <source>
        <dbReference type="EMBL" id="EHA56968.1"/>
    </source>
</evidence>
<reference evidence="1 2" key="1">
    <citation type="journal article" date="2005" name="Nature">
        <title>The genome sequence of the rice blast fungus Magnaporthe grisea.</title>
        <authorList>
            <person name="Dean R.A."/>
            <person name="Talbot N.J."/>
            <person name="Ebbole D.J."/>
            <person name="Farman M.L."/>
            <person name="Mitchell T.K."/>
            <person name="Orbach M.J."/>
            <person name="Thon M."/>
            <person name="Kulkarni R."/>
            <person name="Xu J.R."/>
            <person name="Pan H."/>
            <person name="Read N.D."/>
            <person name="Lee Y.H."/>
            <person name="Carbone I."/>
            <person name="Brown D."/>
            <person name="Oh Y.Y."/>
            <person name="Donofrio N."/>
            <person name="Jeong J.S."/>
            <person name="Soanes D.M."/>
            <person name="Djonovic S."/>
            <person name="Kolomiets E."/>
            <person name="Rehmeyer C."/>
            <person name="Li W."/>
            <person name="Harding M."/>
            <person name="Kim S."/>
            <person name="Lebrun M.H."/>
            <person name="Bohnert H."/>
            <person name="Coughlan S."/>
            <person name="Butler J."/>
            <person name="Calvo S."/>
            <person name="Ma L.J."/>
            <person name="Nicol R."/>
            <person name="Purcell S."/>
            <person name="Nusbaum C."/>
            <person name="Galagan J.E."/>
            <person name="Birren B.W."/>
        </authorList>
    </citation>
    <scope>NUCLEOTIDE SEQUENCE [LARGE SCALE GENOMIC DNA]</scope>
    <source>
        <strain evidence="2">70-15 / ATCC MYA-4617 / FGSC 8958</strain>
    </source>
</reference>
<keyword evidence="2" id="KW-1185">Reference proteome</keyword>
<reference key="2">
    <citation type="submission" date="2011-05" db="EMBL/GenBank/DDBJ databases">
        <title>The Genome Sequence of Magnaporthe oryzae 70-15.</title>
        <authorList>
            <consortium name="The Broad Institute Genome Sequencing Platform"/>
            <person name="Ma L.-J."/>
            <person name="Dead R."/>
            <person name="Young S.K."/>
            <person name="Zeng Q."/>
            <person name="Gargeya S."/>
            <person name="Fitzgerald M."/>
            <person name="Haas B."/>
            <person name="Abouelleil A."/>
            <person name="Alvarado L."/>
            <person name="Arachchi H.M."/>
            <person name="Berlin A."/>
            <person name="Brown A."/>
            <person name="Chapman S.B."/>
            <person name="Chen Z."/>
            <person name="Dunbar C."/>
            <person name="Freedman E."/>
            <person name="Gearin G."/>
            <person name="Gellesch M."/>
            <person name="Goldberg J."/>
            <person name="Griggs A."/>
            <person name="Gujja S."/>
            <person name="Heiman D."/>
            <person name="Howarth C."/>
            <person name="Larson L."/>
            <person name="Lui A."/>
            <person name="MacDonald P.J.P."/>
            <person name="Mehta T."/>
            <person name="Montmayeur A."/>
            <person name="Murphy C."/>
            <person name="Neiman D."/>
            <person name="Pearson M."/>
            <person name="Priest M."/>
            <person name="Roberts A."/>
            <person name="Saif S."/>
            <person name="Shea T."/>
            <person name="Shenoy N."/>
            <person name="Sisk P."/>
            <person name="Stolte C."/>
            <person name="Sykes S."/>
            <person name="Yandava C."/>
            <person name="Wortman J."/>
            <person name="Nusbaum C."/>
            <person name="Birren B."/>
        </authorList>
    </citation>
    <scope>NUCLEOTIDE SEQUENCE</scope>
    <source>
        <strain>70-15</strain>
    </source>
</reference>
<name>G4MMJ0_PYRO7</name>
<organism evidence="1 2">
    <name type="scientific">Pyricularia oryzae (strain 70-15 / ATCC MYA-4617 / FGSC 8958)</name>
    <name type="common">Rice blast fungus</name>
    <name type="synonym">Magnaporthe oryzae</name>
    <dbReference type="NCBI Taxonomy" id="242507"/>
    <lineage>
        <taxon>Eukaryota</taxon>
        <taxon>Fungi</taxon>
        <taxon>Dikarya</taxon>
        <taxon>Ascomycota</taxon>
        <taxon>Pezizomycotina</taxon>
        <taxon>Sordariomycetes</taxon>
        <taxon>Sordariomycetidae</taxon>
        <taxon>Magnaporthales</taxon>
        <taxon>Pyriculariaceae</taxon>
        <taxon>Pyricularia</taxon>
    </lineage>
</organism>
<sequence length="157" mass="18167">MEENLQAHLARISVSERVSHCSITFRALFSHSAKVNIPLFPTTRNCRPKQPYAGHTARSSPFFRPHVHIKQMKNLQTIISRIRGRRLPIGSRLLEWWMVQKRDDGRSLWLPTGWRRYVPLLQDTSHTVRHQPVASQHNSTGDRAKLGHVRAHLNVSC</sequence>
<evidence type="ECO:0000313" key="2">
    <source>
        <dbReference type="Proteomes" id="UP000009058"/>
    </source>
</evidence>
<dbReference type="VEuPathDB" id="FungiDB:MGG_16192"/>
<dbReference type="KEGG" id="mgr:MGG_16192"/>
<dbReference type="GeneID" id="12984559"/>
<dbReference type="InParanoid" id="G4MMJ0"/>
<proteinExistence type="predicted"/>
<dbReference type="AlphaFoldDB" id="G4MMJ0"/>
<dbReference type="RefSeq" id="XP_003709580.1">
    <property type="nucleotide sequence ID" value="XM_003709532.1"/>
</dbReference>
<gene>
    <name evidence="1" type="ORF">MGG_16192</name>
</gene>